<name>A0AAU8A5N1_9FIRM</name>
<evidence type="ECO:0000313" key="1">
    <source>
        <dbReference type="EMBL" id="XCC61470.1"/>
    </source>
</evidence>
<protein>
    <submittedName>
        <fullName evidence="1">Uncharacterized protein</fullName>
    </submittedName>
</protein>
<dbReference type="EMBL" id="CP117826">
    <property type="protein sequence ID" value="XCC61470.1"/>
    <property type="molecule type" value="Genomic_DNA"/>
</dbReference>
<dbReference type="AlphaFoldDB" id="A0AAU8A5N1"/>
<reference evidence="1" key="1">
    <citation type="submission" date="2023-02" db="EMBL/GenBank/DDBJ databases">
        <title>Gut commensal Christensenella minuta modulates host metabolism via a new class of secondary bile acids.</title>
        <authorList>
            <person name="Liu C."/>
        </authorList>
    </citation>
    <scope>NUCLEOTIDE SEQUENCE</scope>
    <source>
        <strain evidence="1">CA70</strain>
    </source>
</reference>
<sequence length="117" mass="14249">MDQIEACRQEAEKWKKWEKAGAFRNMDRERAEKYNLYRQACIRRFASLYREMDDEALLGILRSRAAELGRNPNRREVFPVYHIFLRMRFKNWPSALRAAGLKPPKEKKRYENRNKNR</sequence>
<dbReference type="RefSeq" id="WP_353422936.1">
    <property type="nucleotide sequence ID" value="NZ_CP117826.1"/>
</dbReference>
<organism evidence="1">
    <name type="scientific">Christensenella massiliensis</name>
    <dbReference type="NCBI Taxonomy" id="1805714"/>
    <lineage>
        <taxon>Bacteria</taxon>
        <taxon>Bacillati</taxon>
        <taxon>Bacillota</taxon>
        <taxon>Clostridia</taxon>
        <taxon>Christensenellales</taxon>
        <taxon>Christensenellaceae</taxon>
        <taxon>Christensenella</taxon>
    </lineage>
</organism>
<accession>A0AAU8A5N1</accession>
<gene>
    <name evidence="1" type="ORF">PUP29_07990</name>
</gene>
<dbReference type="Pfam" id="PF18780">
    <property type="entry name" value="HNH_repeat"/>
    <property type="match status" value="1"/>
</dbReference>
<dbReference type="InterPro" id="IPR041025">
    <property type="entry name" value="HNH_repeat"/>
</dbReference>
<proteinExistence type="predicted"/>